<organism evidence="2 3">
    <name type="scientific">Parastrongyloides trichosuri</name>
    <name type="common">Possum-specific nematode worm</name>
    <dbReference type="NCBI Taxonomy" id="131310"/>
    <lineage>
        <taxon>Eukaryota</taxon>
        <taxon>Metazoa</taxon>
        <taxon>Ecdysozoa</taxon>
        <taxon>Nematoda</taxon>
        <taxon>Chromadorea</taxon>
        <taxon>Rhabditida</taxon>
        <taxon>Tylenchina</taxon>
        <taxon>Panagrolaimomorpha</taxon>
        <taxon>Strongyloidoidea</taxon>
        <taxon>Strongyloididae</taxon>
        <taxon>Parastrongyloides</taxon>
    </lineage>
</organism>
<sequence>MQSSNLDALSQDSLHSSDLIRSVLQMSNNSIPTLANQNVSPFLPTMNTSTTGTNNIPNSMGLLPMMNGSPNNFSTNNYLYNSPQLSLESILNIILSNPMVFGNAPLSSPHILNLLMMNSLGNSQTTVSPVPNKNTPFLPTSMAMGIQSQQHQPINIPSHQQHPPTSLYDRIPTFSSTDNLSSSTSFQAAGNQLFASSTPSNSVGTTVNSNLYLQHLANFLSANQSQNKLSNGGVVYNSPSSDIINSSMLGSAFNENKQLLQENRNSNKKISKQLTTTPSSPPEKVLSNIKNSECTRKRKISSSSTGLIEQMSTGDVIIDGEIHKQTSCTNSGRSSIELYERRRAFSDMPLVAKKKNIGSKASENSPKRHHPDNLIPSDGKARLVESLAAMCLLNGEGSRIWNAETFASIWNDEENKEDVNKNTTNKGEIKIDESGYTSADSSYSTNCGVKAIEGSELKFNPMVTVNSRSITPDVLKDVIVEEKEIKEENVVEEEIHSPSSEGGSSISSSSDNSIKSSSPILASNTPVSKEVFNDMLDGILTNLLTN</sequence>
<feature type="region of interest" description="Disordered" evidence="1">
    <location>
        <begin position="489"/>
        <end position="521"/>
    </location>
</feature>
<dbReference type="Proteomes" id="UP000038045">
    <property type="component" value="Unplaced"/>
</dbReference>
<reference evidence="3" key="1">
    <citation type="submission" date="2017-02" db="UniProtKB">
        <authorList>
            <consortium name="WormBaseParasite"/>
        </authorList>
    </citation>
    <scope>IDENTIFICATION</scope>
</reference>
<dbReference type="WBParaSite" id="PTRK_0001297800.1">
    <property type="protein sequence ID" value="PTRK_0001297800.1"/>
    <property type="gene ID" value="PTRK_0001297800"/>
</dbReference>
<feature type="region of interest" description="Disordered" evidence="1">
    <location>
        <begin position="266"/>
        <end position="306"/>
    </location>
</feature>
<keyword evidence="2" id="KW-1185">Reference proteome</keyword>
<proteinExistence type="predicted"/>
<name>A0A0N4ZWE7_PARTI</name>
<dbReference type="AlphaFoldDB" id="A0A0N4ZWE7"/>
<protein>
    <submittedName>
        <fullName evidence="3">POU domain protein</fullName>
    </submittedName>
</protein>
<evidence type="ECO:0000256" key="1">
    <source>
        <dbReference type="SAM" id="MobiDB-lite"/>
    </source>
</evidence>
<accession>A0A0N4ZWE7</accession>
<evidence type="ECO:0000313" key="3">
    <source>
        <dbReference type="WBParaSite" id="PTRK_0001297800.1"/>
    </source>
</evidence>
<feature type="compositionally biased region" description="Low complexity" evidence="1">
    <location>
        <begin position="497"/>
        <end position="520"/>
    </location>
</feature>
<feature type="region of interest" description="Disordered" evidence="1">
    <location>
        <begin position="356"/>
        <end position="376"/>
    </location>
</feature>
<evidence type="ECO:0000313" key="2">
    <source>
        <dbReference type="Proteomes" id="UP000038045"/>
    </source>
</evidence>